<evidence type="ECO:0000313" key="1">
    <source>
        <dbReference type="EMBL" id="UPK69448.1"/>
    </source>
</evidence>
<keyword evidence="2" id="KW-1185">Reference proteome</keyword>
<dbReference type="InterPro" id="IPR029058">
    <property type="entry name" value="AB_hydrolase_fold"/>
</dbReference>
<name>A0ABY4I1F9_CHIFI</name>
<dbReference type="EMBL" id="CP095855">
    <property type="protein sequence ID" value="UPK69448.1"/>
    <property type="molecule type" value="Genomic_DNA"/>
</dbReference>
<protein>
    <submittedName>
        <fullName evidence="1">Uncharacterized protein</fullName>
    </submittedName>
</protein>
<dbReference type="Proteomes" id="UP000830198">
    <property type="component" value="Chromosome"/>
</dbReference>
<organism evidence="1 2">
    <name type="scientific">Chitinophaga filiformis</name>
    <name type="common">Myxococcus filiformis</name>
    <name type="synonym">Flexibacter filiformis</name>
    <dbReference type="NCBI Taxonomy" id="104663"/>
    <lineage>
        <taxon>Bacteria</taxon>
        <taxon>Pseudomonadati</taxon>
        <taxon>Bacteroidota</taxon>
        <taxon>Chitinophagia</taxon>
        <taxon>Chitinophagales</taxon>
        <taxon>Chitinophagaceae</taxon>
        <taxon>Chitinophaga</taxon>
    </lineage>
</organism>
<dbReference type="RefSeq" id="WP_247811738.1">
    <property type="nucleotide sequence ID" value="NZ_CP095855.1"/>
</dbReference>
<gene>
    <name evidence="1" type="ORF">MYF79_31280</name>
</gene>
<accession>A0ABY4I1F9</accession>
<evidence type="ECO:0000313" key="2">
    <source>
        <dbReference type="Proteomes" id="UP000830198"/>
    </source>
</evidence>
<proteinExistence type="predicted"/>
<dbReference type="Gene3D" id="3.40.50.1820">
    <property type="entry name" value="alpha/beta hydrolase"/>
    <property type="match status" value="1"/>
</dbReference>
<sequence>MPEELLEGRFGIVQEWMFDKMLVNKDSISHFDRTIYAKAYDTRDAIRASSAWYQAFPQDIQDIKVMPRIEAPTLGIASSGSIQMLKASLPNYIKNAKMWWKIPVTFCKKSNHK</sequence>
<reference evidence="1 2" key="1">
    <citation type="submission" date="2022-04" db="EMBL/GenBank/DDBJ databases">
        <title>The arsenic-methylating capacity of Chitinophaga filiformis YT5 during chitin decomposition.</title>
        <authorList>
            <person name="Chen G."/>
            <person name="Liang Y."/>
        </authorList>
    </citation>
    <scope>NUCLEOTIDE SEQUENCE [LARGE SCALE GENOMIC DNA]</scope>
    <source>
        <strain evidence="1 2">YT5</strain>
    </source>
</reference>